<sequence>MESFKARVKQGVDFVLDFTEFIISWMNKTTRGALKRLAGFNPLWNQNVDMVVNKDGQPRTKEEFLANIKKTVEGTAIEKFFKDDPKFIEKLAEKAAALGESEDSAICKEDIFAKTAQVTLHQQVLYCDDSSSMKDSNKCEHRWTAQNELINRIARVTTRILPEGEGVYLRYISQTIEHSDSLKFEEIPRAIQTLKPSGNTPIGTNLKTKILEPLVYSKLPYGLKRPILISVITDGAPTKSVEKESTFVEAIEECGDRLEKNGLPRQSVKFLIGQVGTAEDAKNFLSQLRNNTKIEDVVFVATLGEQF</sequence>
<proteinExistence type="predicted"/>
<dbReference type="SUPFAM" id="SSF53300">
    <property type="entry name" value="vWA-like"/>
    <property type="match status" value="1"/>
</dbReference>
<evidence type="ECO:0000313" key="1">
    <source>
        <dbReference type="EMBL" id="RGP62532.1"/>
    </source>
</evidence>
<name>A0A395RRV0_9HYPO</name>
<evidence type="ECO:0000313" key="2">
    <source>
        <dbReference type="Proteomes" id="UP000266234"/>
    </source>
</evidence>
<dbReference type="STRING" id="694270.A0A395RRV0"/>
<keyword evidence="2" id="KW-1185">Reference proteome</keyword>
<reference evidence="1 2" key="1">
    <citation type="journal article" date="2018" name="PLoS Pathog.">
        <title>Evolution of structural diversity of trichothecenes, a family of toxins produced by plant pathogenic and entomopathogenic fungi.</title>
        <authorList>
            <person name="Proctor R.H."/>
            <person name="McCormick S.P."/>
            <person name="Kim H.S."/>
            <person name="Cardoza R.E."/>
            <person name="Stanley A.M."/>
            <person name="Lindo L."/>
            <person name="Kelly A."/>
            <person name="Brown D.W."/>
            <person name="Lee T."/>
            <person name="Vaughan M.M."/>
            <person name="Alexander N.J."/>
            <person name="Busman M."/>
            <person name="Gutierrez S."/>
        </authorList>
    </citation>
    <scope>NUCLEOTIDE SEQUENCE [LARGE SCALE GENOMIC DNA]</scope>
    <source>
        <strain evidence="1 2">NRRL 20695</strain>
    </source>
</reference>
<gene>
    <name evidence="1" type="ORF">FLONG3_10181</name>
</gene>
<comment type="caution">
    <text evidence="1">The sequence shown here is derived from an EMBL/GenBank/DDBJ whole genome shotgun (WGS) entry which is preliminary data.</text>
</comment>
<dbReference type="InterPro" id="IPR036465">
    <property type="entry name" value="vWFA_dom_sf"/>
</dbReference>
<dbReference type="OrthoDB" id="5103856at2759"/>
<dbReference type="PANTHER" id="PTHR34706:SF3">
    <property type="entry name" value="ANKYRIN REPEAT PROTEIN (AFU_ORTHOLOGUE AFUA_7G06200)"/>
    <property type="match status" value="1"/>
</dbReference>
<dbReference type="PANTHER" id="PTHR34706">
    <property type="entry name" value="SLR1338 PROTEIN"/>
    <property type="match status" value="1"/>
</dbReference>
<dbReference type="Proteomes" id="UP000266234">
    <property type="component" value="Unassembled WGS sequence"/>
</dbReference>
<dbReference type="AlphaFoldDB" id="A0A395RRV0"/>
<organism evidence="1 2">
    <name type="scientific">Fusarium longipes</name>
    <dbReference type="NCBI Taxonomy" id="694270"/>
    <lineage>
        <taxon>Eukaryota</taxon>
        <taxon>Fungi</taxon>
        <taxon>Dikarya</taxon>
        <taxon>Ascomycota</taxon>
        <taxon>Pezizomycotina</taxon>
        <taxon>Sordariomycetes</taxon>
        <taxon>Hypocreomycetidae</taxon>
        <taxon>Hypocreales</taxon>
        <taxon>Nectriaceae</taxon>
        <taxon>Fusarium</taxon>
    </lineage>
</organism>
<protein>
    <submittedName>
        <fullName evidence="1">Ankyrin repeat</fullName>
    </submittedName>
</protein>
<accession>A0A395RRV0</accession>
<dbReference type="EMBL" id="PXOG01000285">
    <property type="protein sequence ID" value="RGP62532.1"/>
    <property type="molecule type" value="Genomic_DNA"/>
</dbReference>